<keyword evidence="1" id="KW-0812">Transmembrane</keyword>
<gene>
    <name evidence="2" type="ORF">BcabD6B2_28150</name>
</gene>
<dbReference type="EMBL" id="BPLF01000002">
    <property type="protein sequence ID" value="GIX63380.1"/>
    <property type="molecule type" value="Genomic_DNA"/>
</dbReference>
<dbReference type="AlphaFoldDB" id="A0AAV4LUF8"/>
<sequence length="910" mass="99406">MSTKKLTDCPSNLKEAIDWILRVTGKDGGGSKSGTTELAAAVKELLDGVDDFGSNIKKEEFDKVKNALGDGSSGLIKSLAEGLQQFIGYEADGGKPNGKGIALKSYASSYPSAAKWESMNSQDDKTKCAKIFLGCLPLYYQALTYMYWRCHKNGGGWKDQTLAHGALKSYFDSQGLFSAYVDTNKRGAHIAESAFQKFSEFVKGMSGVSSSSTFTYASFTEKLLGLVNSGDNLTSNCPLSALFYGASYYFRYQQTTNAKSAVSAPKTIREMLYFLAAMPFSLAYDEINGHIDTAVPNDLSVADSSDRNSNNTLSATQLKEYLRASCSLSSCVLGLIQGPGASEHNSEPWLFELFCNSAFHFKYPSGPTIFSNVSNYAYALQFQLYFLYSMCANNVNKCGWQDCTYGRNVNASGASAFQSHICQGLKCNGDTSCKHDGTHNGCNHNKYDDTNGCGKSATTPSPLQAFLTDGIQGMCRQHPGSSYHLATCSGPMCHTPMGFEGTHLRQNPGTGNYILSALRPICGDVSSPFRHLCEKLGCLTKRTPRTLGELFGFMWYLNGQLFNTSALESKLHDAIQNSTTQTLSTFLKSLNVLQPPSLFSNSLNKLAEVSFWNTPDSYGLASLLATNFFSLNQHCHKKESSGKIIHSASTNGQGCTTSPNDLWSLCQPVKAKPTGVGSDTHAACRGKDCGPYLFPLTHSAGATYAPDHASVYLSWLAYLTDDLQSGFQEFLDEFKNIDCSQTGCRTSSSNTKCDKAHSPGTHGSNQSCKCNSVVHCGGVLPVLYRHGFQFHSPYTLSGGNDGSGETKRDCQKFNSALSNVLAEGAPLAKLLETIDSFLYLFRFYFFYNQSTFWTIYVCIILYTFFFLLDTLRIRSHLHFPSSNSIAPVSLISTGKAPALKKFAKLTYFFP</sequence>
<dbReference type="RefSeq" id="XP_067715449.1">
    <property type="nucleotide sequence ID" value="XM_067859348.1"/>
</dbReference>
<accession>A0AAV4LUF8</accession>
<dbReference type="Pfam" id="PF12785">
    <property type="entry name" value="VESA1_N"/>
    <property type="match status" value="2"/>
</dbReference>
<dbReference type="GeneID" id="94194861"/>
<proteinExistence type="predicted"/>
<keyword evidence="1" id="KW-0472">Membrane</keyword>
<evidence type="ECO:0000256" key="1">
    <source>
        <dbReference type="SAM" id="Phobius"/>
    </source>
</evidence>
<keyword evidence="3" id="KW-1185">Reference proteome</keyword>
<name>A0AAV4LUF8_BABCB</name>
<dbReference type="Proteomes" id="UP001497744">
    <property type="component" value="Unassembled WGS sequence"/>
</dbReference>
<organism evidence="2 3">
    <name type="scientific">Babesia caballi</name>
    <dbReference type="NCBI Taxonomy" id="5871"/>
    <lineage>
        <taxon>Eukaryota</taxon>
        <taxon>Sar</taxon>
        <taxon>Alveolata</taxon>
        <taxon>Apicomplexa</taxon>
        <taxon>Aconoidasida</taxon>
        <taxon>Piroplasmida</taxon>
        <taxon>Babesiidae</taxon>
        <taxon>Babesia</taxon>
    </lineage>
</organism>
<evidence type="ECO:0000313" key="2">
    <source>
        <dbReference type="EMBL" id="GIX63380.1"/>
    </source>
</evidence>
<reference evidence="2 3" key="1">
    <citation type="submission" date="2021-06" db="EMBL/GenBank/DDBJ databases">
        <title>Genome sequence of Babesia caballi.</title>
        <authorList>
            <person name="Yamagishi J."/>
            <person name="Kidaka T."/>
            <person name="Ochi A."/>
        </authorList>
    </citation>
    <scope>NUCLEOTIDE SEQUENCE [LARGE SCALE GENOMIC DNA]</scope>
    <source>
        <strain evidence="2">USDA-D6B2</strain>
    </source>
</reference>
<keyword evidence="1" id="KW-1133">Transmembrane helix</keyword>
<dbReference type="InterPro" id="IPR024751">
    <property type="entry name" value="VESA1"/>
</dbReference>
<evidence type="ECO:0000313" key="3">
    <source>
        <dbReference type="Proteomes" id="UP001497744"/>
    </source>
</evidence>
<feature type="transmembrane region" description="Helical" evidence="1">
    <location>
        <begin position="850"/>
        <end position="868"/>
    </location>
</feature>
<protein>
    <submittedName>
        <fullName evidence="2">Variant erythrocyte surface antigen-1 family protein</fullName>
    </submittedName>
</protein>
<comment type="caution">
    <text evidence="2">The sequence shown here is derived from an EMBL/GenBank/DDBJ whole genome shotgun (WGS) entry which is preliminary data.</text>
</comment>